<dbReference type="EMBL" id="JANBVB010003399">
    <property type="protein sequence ID" value="KAJ2879065.1"/>
    <property type="molecule type" value="Genomic_DNA"/>
</dbReference>
<evidence type="ECO:0000313" key="1">
    <source>
        <dbReference type="EMBL" id="KAJ2879065.1"/>
    </source>
</evidence>
<name>A0ACC1LTK7_9FUNG</name>
<feature type="non-terminal residue" evidence="1">
    <location>
        <position position="269"/>
    </location>
</feature>
<proteinExistence type="predicted"/>
<protein>
    <submittedName>
        <fullName evidence="1">Uncharacterized protein</fullName>
    </submittedName>
</protein>
<gene>
    <name evidence="1" type="ORF">IWW38_006187</name>
</gene>
<keyword evidence="2" id="KW-1185">Reference proteome</keyword>
<organism evidence="1 2">
    <name type="scientific">Coemansia aciculifera</name>
    <dbReference type="NCBI Taxonomy" id="417176"/>
    <lineage>
        <taxon>Eukaryota</taxon>
        <taxon>Fungi</taxon>
        <taxon>Fungi incertae sedis</taxon>
        <taxon>Zoopagomycota</taxon>
        <taxon>Kickxellomycotina</taxon>
        <taxon>Kickxellomycetes</taxon>
        <taxon>Kickxellales</taxon>
        <taxon>Kickxellaceae</taxon>
        <taxon>Coemansia</taxon>
    </lineage>
</organism>
<dbReference type="Proteomes" id="UP001139981">
    <property type="component" value="Unassembled WGS sequence"/>
</dbReference>
<sequence length="269" mass="29465">MYECVFGVRPFRHNKSRGQVRRAIMEDDVQFPHSVVVSFDCVAAISGLLTKSPETRLGCCPEGAARLRAHSFFASVDWDAVESRDITPLFVPDTSNDNYDKTRVNRHKEGETATTGISNQTNGGGGGGGLWVDGDGEFANFNYIEYLTFKAYVEQHGTVSAMATTTLAAATAEDIMTLPQPLLRLDGRPIIPPPPLSPSVQPLVRRRITTRAVTRLKRMNPSMISLSSHHSILSSSQASDDTLVPKTEEQEEELVPPLPSNVPIDASVW</sequence>
<reference evidence="1" key="1">
    <citation type="submission" date="2022-07" db="EMBL/GenBank/DDBJ databases">
        <title>Phylogenomic reconstructions and comparative analyses of Kickxellomycotina fungi.</title>
        <authorList>
            <person name="Reynolds N.K."/>
            <person name="Stajich J.E."/>
            <person name="Barry K."/>
            <person name="Grigoriev I.V."/>
            <person name="Crous P."/>
            <person name="Smith M.E."/>
        </authorList>
    </citation>
    <scope>NUCLEOTIDE SEQUENCE</scope>
    <source>
        <strain evidence="1">CBS 190363</strain>
    </source>
</reference>
<evidence type="ECO:0000313" key="2">
    <source>
        <dbReference type="Proteomes" id="UP001139981"/>
    </source>
</evidence>
<accession>A0ACC1LTK7</accession>
<comment type="caution">
    <text evidence="1">The sequence shown here is derived from an EMBL/GenBank/DDBJ whole genome shotgun (WGS) entry which is preliminary data.</text>
</comment>